<keyword evidence="1" id="KW-1133">Transmembrane helix</keyword>
<name>G5JC87_CROWT</name>
<dbReference type="PATRIC" id="fig|423471.3.peg.4729"/>
<evidence type="ECO:0008006" key="4">
    <source>
        <dbReference type="Google" id="ProtNLM"/>
    </source>
</evidence>
<dbReference type="EMBL" id="AESD01000758">
    <property type="protein sequence ID" value="EHJ10197.1"/>
    <property type="molecule type" value="Genomic_DNA"/>
</dbReference>
<feature type="transmembrane region" description="Helical" evidence="1">
    <location>
        <begin position="88"/>
        <end position="105"/>
    </location>
</feature>
<feature type="transmembrane region" description="Helical" evidence="1">
    <location>
        <begin position="151"/>
        <end position="171"/>
    </location>
</feature>
<dbReference type="PANTHER" id="PTHR33802:SF1">
    <property type="entry name" value="XK-RELATED PROTEIN"/>
    <property type="match status" value="1"/>
</dbReference>
<sequence length="256" mass="29141">MKLDKNVVRQWATLLSILAAFFTNVLANISPINGLTIGEISNEIFKDVLITPKSYAFAIWGLIYLGLISLGVYQAFPKNRNNDYLQKIGYYLVISSLAQIVWVFLFLSRLFVLSTVAMVAIFIPLVLVYLELNISLKYRAKQHKWLVNFPISVYFAWITVATILNVASALYWIEWNGFGLSDVVWTTIMIIVAAIVGIFIRVTRQDKVYCGVFIWALVAIMMRHLDTLPIAVTSGICAFILGAMMFLNFREKIEYK</sequence>
<comment type="caution">
    <text evidence="2">The sequence shown here is derived from an EMBL/GenBank/DDBJ whole genome shotgun (WGS) entry which is preliminary data.</text>
</comment>
<dbReference type="RefSeq" id="WP_007312835.1">
    <property type="nucleotide sequence ID" value="NZ_AESD01000758.1"/>
</dbReference>
<feature type="transmembrane region" description="Helical" evidence="1">
    <location>
        <begin position="183"/>
        <end position="201"/>
    </location>
</feature>
<dbReference type="Proteomes" id="UP000003477">
    <property type="component" value="Unassembled WGS sequence"/>
</dbReference>
<dbReference type="GeneID" id="88768398"/>
<dbReference type="PANTHER" id="PTHR33802">
    <property type="entry name" value="SI:CH211-161H7.5-RELATED"/>
    <property type="match status" value="1"/>
</dbReference>
<proteinExistence type="predicted"/>
<keyword evidence="1" id="KW-0812">Transmembrane</keyword>
<accession>G5JC87</accession>
<feature type="transmembrane region" description="Helical" evidence="1">
    <location>
        <begin position="231"/>
        <end position="249"/>
    </location>
</feature>
<feature type="transmembrane region" description="Helical" evidence="1">
    <location>
        <begin position="208"/>
        <end position="225"/>
    </location>
</feature>
<organism evidence="2 3">
    <name type="scientific">Crocosphaera watsonii WH 0003</name>
    <dbReference type="NCBI Taxonomy" id="423471"/>
    <lineage>
        <taxon>Bacteria</taxon>
        <taxon>Bacillati</taxon>
        <taxon>Cyanobacteriota</taxon>
        <taxon>Cyanophyceae</taxon>
        <taxon>Oscillatoriophycideae</taxon>
        <taxon>Chroococcales</taxon>
        <taxon>Aphanothecaceae</taxon>
        <taxon>Crocosphaera</taxon>
    </lineage>
</organism>
<gene>
    <name evidence="2" type="ORF">CWATWH0003_5047</name>
</gene>
<evidence type="ECO:0000313" key="3">
    <source>
        <dbReference type="Proteomes" id="UP000003477"/>
    </source>
</evidence>
<feature type="transmembrane region" description="Helical" evidence="1">
    <location>
        <begin position="111"/>
        <end position="130"/>
    </location>
</feature>
<protein>
    <recommendedName>
        <fullName evidence="4">Tryptophan-rich sensory protein</fullName>
    </recommendedName>
</protein>
<feature type="transmembrane region" description="Helical" evidence="1">
    <location>
        <begin position="55"/>
        <end position="76"/>
    </location>
</feature>
<evidence type="ECO:0000313" key="2">
    <source>
        <dbReference type="EMBL" id="EHJ10197.1"/>
    </source>
</evidence>
<evidence type="ECO:0000256" key="1">
    <source>
        <dbReference type="SAM" id="Phobius"/>
    </source>
</evidence>
<keyword evidence="1" id="KW-0472">Membrane</keyword>
<reference evidence="2 3" key="1">
    <citation type="journal article" date="2011" name="Front. Microbiol.">
        <title>Two Strains of Crocosphaera watsonii with Highly Conserved Genomes are Distinguished by Strain-Specific Features.</title>
        <authorList>
            <person name="Bench S.R."/>
            <person name="Ilikchyan I.N."/>
            <person name="Tripp H.J."/>
            <person name="Zehr J.P."/>
        </authorList>
    </citation>
    <scope>NUCLEOTIDE SEQUENCE [LARGE SCALE GENOMIC DNA]</scope>
    <source>
        <strain evidence="2 3">WH 0003</strain>
    </source>
</reference>
<dbReference type="AlphaFoldDB" id="G5JC87"/>